<feature type="transmembrane region" description="Helical" evidence="8">
    <location>
        <begin position="490"/>
        <end position="511"/>
    </location>
</feature>
<feature type="transmembrane region" description="Helical" evidence="8">
    <location>
        <begin position="379"/>
        <end position="404"/>
    </location>
</feature>
<dbReference type="PANTHER" id="PTHR30177">
    <property type="entry name" value="GLYCINE BETAINE/L-PROLINE TRANSPORT SYSTEM PERMEASE PROTEIN PROW"/>
    <property type="match status" value="1"/>
</dbReference>
<evidence type="ECO:0000313" key="10">
    <source>
        <dbReference type="EMBL" id="WPL16953.1"/>
    </source>
</evidence>
<evidence type="ECO:0000256" key="2">
    <source>
        <dbReference type="ARBA" id="ARBA00022448"/>
    </source>
</evidence>
<dbReference type="InterPro" id="IPR035906">
    <property type="entry name" value="MetI-like_sf"/>
</dbReference>
<gene>
    <name evidence="10" type="primary">opuCB</name>
    <name evidence="10" type="ORF">Thiowin_01935</name>
</gene>
<reference evidence="10 11" key="1">
    <citation type="journal article" date="2023" name="Microorganisms">
        <title>Thiorhodovibrio frisius and Trv. litoralis spp. nov., Two Novel Members from a Clade of Fastidious Purple Sulfur Bacteria That Exhibit Unique Red-Shifted Light-Harvesting Capabilities.</title>
        <authorList>
            <person name="Methner A."/>
            <person name="Kuzyk S.B."/>
            <person name="Petersen J."/>
            <person name="Bauer S."/>
            <person name="Brinkmann H."/>
            <person name="Sichau K."/>
            <person name="Wanner G."/>
            <person name="Wolf J."/>
            <person name="Neumann-Schaal M."/>
            <person name="Henke P."/>
            <person name="Tank M."/>
            <person name="Sproer C."/>
            <person name="Bunk B."/>
            <person name="Overmann J."/>
        </authorList>
    </citation>
    <scope>NUCLEOTIDE SEQUENCE [LARGE SCALE GENOMIC DNA]</scope>
    <source>
        <strain evidence="10 11">DSM 6702</strain>
    </source>
</reference>
<evidence type="ECO:0000256" key="4">
    <source>
        <dbReference type="ARBA" id="ARBA00022989"/>
    </source>
</evidence>
<dbReference type="CDD" id="cd13607">
    <property type="entry name" value="PBP2_AfProX_like"/>
    <property type="match status" value="1"/>
</dbReference>
<sequence length="532" mass="56499">MPGRARRVAPAARPSGVTGRCARLGWRLVLVVLVLGLLGACSRPDDEILIGSKKFTEGIILGEVLQGLVAEAGLPVRHRRALGGTRIVFNALVNGEIDAYVDYTGTLLHEILPEEGANLGQSPSQSPSQSLEARLAARGIRLAGSLGYQNNYALGMPEARAASLGIARISDLLDHPELRFRFGNEFMDRADGWAGLRSFYGLPQTDVRGLEHELAYRALASGEADLTDLYTTDAEIAHYQLRPLRDDRDWFTQYDAVLLYRADLARRSPDAVVALQRALGLIDAARMTAMNAAVQLEGRSEQQVAGELLRKRLGVETQTHTRSLASRLAQRTLEHVTLVGVSLFAAVLVAIPLGLAAAHRPRLGQLLLATVGIAQTIPALALLVLMIPFFGIGAGPALVALFLYSLLPIVRNTHAGINGIPTAMIESADALGLPPSARLRLVEIPLALPTILAGIKTAAVINVGAATLGALIGAGGYGQPILAGIRLDDLGLILEGALPAAALAVLVQWLFERAEHAALPRGIRGLGRNANG</sequence>
<evidence type="ECO:0000259" key="9">
    <source>
        <dbReference type="PROSITE" id="PS50928"/>
    </source>
</evidence>
<dbReference type="InterPro" id="IPR007210">
    <property type="entry name" value="ABC_Gly_betaine_transp_sub-bd"/>
</dbReference>
<accession>A0ABZ0S8K9</accession>
<dbReference type="Gene3D" id="3.40.190.10">
    <property type="entry name" value="Periplasmic binding protein-like II"/>
    <property type="match status" value="1"/>
</dbReference>
<dbReference type="Proteomes" id="UP001432180">
    <property type="component" value="Chromosome"/>
</dbReference>
<comment type="subcellular location">
    <subcellularLocation>
        <location evidence="1 8">Cell membrane</location>
        <topology evidence="1 8">Multi-pass membrane protein</topology>
    </subcellularLocation>
</comment>
<dbReference type="PROSITE" id="PS50928">
    <property type="entry name" value="ABC_TM1"/>
    <property type="match status" value="1"/>
</dbReference>
<keyword evidence="5 8" id="KW-0472">Membrane</keyword>
<dbReference type="SUPFAM" id="SSF53850">
    <property type="entry name" value="Periplasmic binding protein-like II"/>
    <property type="match status" value="1"/>
</dbReference>
<evidence type="ECO:0000256" key="8">
    <source>
        <dbReference type="RuleBase" id="RU363032"/>
    </source>
</evidence>
<dbReference type="CDD" id="cd06261">
    <property type="entry name" value="TM_PBP2"/>
    <property type="match status" value="1"/>
</dbReference>
<organism evidence="10 11">
    <name type="scientific">Thiorhodovibrio winogradskyi</name>
    <dbReference type="NCBI Taxonomy" id="77007"/>
    <lineage>
        <taxon>Bacteria</taxon>
        <taxon>Pseudomonadati</taxon>
        <taxon>Pseudomonadota</taxon>
        <taxon>Gammaproteobacteria</taxon>
        <taxon>Chromatiales</taxon>
        <taxon>Chromatiaceae</taxon>
        <taxon>Thiorhodovibrio</taxon>
    </lineage>
</organism>
<evidence type="ECO:0000256" key="1">
    <source>
        <dbReference type="ARBA" id="ARBA00004651"/>
    </source>
</evidence>
<dbReference type="PANTHER" id="PTHR30177:SF4">
    <property type="entry name" value="OSMOPROTECTANT IMPORT PERMEASE PROTEIN OSMW"/>
    <property type="match status" value="1"/>
</dbReference>
<feature type="domain" description="ABC transmembrane type-1" evidence="9">
    <location>
        <begin position="332"/>
        <end position="511"/>
    </location>
</feature>
<keyword evidence="3 8" id="KW-0812">Transmembrane</keyword>
<evidence type="ECO:0000313" key="11">
    <source>
        <dbReference type="Proteomes" id="UP001432180"/>
    </source>
</evidence>
<comment type="similarity">
    <text evidence="6">In the C-terminal section; belongs to the OsmX family.</text>
</comment>
<evidence type="ECO:0000256" key="5">
    <source>
        <dbReference type="ARBA" id="ARBA00023136"/>
    </source>
</evidence>
<evidence type="ECO:0000256" key="3">
    <source>
        <dbReference type="ARBA" id="ARBA00022692"/>
    </source>
</evidence>
<dbReference type="RefSeq" id="WP_328987479.1">
    <property type="nucleotide sequence ID" value="NZ_CP121472.1"/>
</dbReference>
<protein>
    <submittedName>
        <fullName evidence="10">Glycine betaine/carnitine/choline transport system permease protein OpuCB</fullName>
    </submittedName>
</protein>
<keyword evidence="11" id="KW-1185">Reference proteome</keyword>
<dbReference type="InterPro" id="IPR051204">
    <property type="entry name" value="ABC_transp_perm/SBD"/>
</dbReference>
<evidence type="ECO:0000256" key="7">
    <source>
        <dbReference type="ARBA" id="ARBA00035652"/>
    </source>
</evidence>
<feature type="transmembrane region" description="Helical" evidence="8">
    <location>
        <begin position="336"/>
        <end position="358"/>
    </location>
</feature>
<evidence type="ECO:0000256" key="6">
    <source>
        <dbReference type="ARBA" id="ARBA00035642"/>
    </source>
</evidence>
<feature type="transmembrane region" description="Helical" evidence="8">
    <location>
        <begin position="458"/>
        <end position="478"/>
    </location>
</feature>
<comment type="similarity">
    <text evidence="7">In the N-terminal section; belongs to the binding-protein-dependent transport system permease family.</text>
</comment>
<dbReference type="EMBL" id="CP121472">
    <property type="protein sequence ID" value="WPL16953.1"/>
    <property type="molecule type" value="Genomic_DNA"/>
</dbReference>
<dbReference type="Pfam" id="PF00528">
    <property type="entry name" value="BPD_transp_1"/>
    <property type="match status" value="1"/>
</dbReference>
<name>A0ABZ0S8K9_9GAMM</name>
<keyword evidence="4 8" id="KW-1133">Transmembrane helix</keyword>
<dbReference type="Gene3D" id="3.40.190.120">
    <property type="entry name" value="Osmoprotection protein (prox), domain 2"/>
    <property type="match status" value="1"/>
</dbReference>
<keyword evidence="2 8" id="KW-0813">Transport</keyword>
<dbReference type="InterPro" id="IPR000515">
    <property type="entry name" value="MetI-like"/>
</dbReference>
<comment type="similarity">
    <text evidence="8">Belongs to the binding-protein-dependent transport system permease family.</text>
</comment>
<dbReference type="InterPro" id="IPR041894">
    <property type="entry name" value="PBP2_ProX-like"/>
</dbReference>
<dbReference type="SUPFAM" id="SSF161098">
    <property type="entry name" value="MetI-like"/>
    <property type="match status" value="1"/>
</dbReference>
<dbReference type="Gene3D" id="1.10.3720.10">
    <property type="entry name" value="MetI-like"/>
    <property type="match status" value="1"/>
</dbReference>
<proteinExistence type="inferred from homology"/>
<dbReference type="Pfam" id="PF04069">
    <property type="entry name" value="OpuAC"/>
    <property type="match status" value="1"/>
</dbReference>